<evidence type="ECO:0000313" key="1">
    <source>
        <dbReference type="EMBL" id="KAK2715088.1"/>
    </source>
</evidence>
<gene>
    <name evidence="1" type="ORF">QYM36_009915</name>
</gene>
<comment type="caution">
    <text evidence="1">The sequence shown here is derived from an EMBL/GenBank/DDBJ whole genome shotgun (WGS) entry which is preliminary data.</text>
</comment>
<dbReference type="AlphaFoldDB" id="A0AA88HQ01"/>
<keyword evidence="2" id="KW-1185">Reference proteome</keyword>
<dbReference type="Proteomes" id="UP001187531">
    <property type="component" value="Unassembled WGS sequence"/>
</dbReference>
<reference evidence="1" key="1">
    <citation type="submission" date="2023-07" db="EMBL/GenBank/DDBJ databases">
        <title>Chromosome-level genome assembly of Artemia franciscana.</title>
        <authorList>
            <person name="Jo E."/>
        </authorList>
    </citation>
    <scope>NUCLEOTIDE SEQUENCE</scope>
    <source>
        <tissue evidence="1">Whole body</tissue>
    </source>
</reference>
<accession>A0AA88HQ01</accession>
<name>A0AA88HQ01_ARTSF</name>
<protein>
    <submittedName>
        <fullName evidence="1">Uncharacterized protein</fullName>
    </submittedName>
</protein>
<evidence type="ECO:0000313" key="2">
    <source>
        <dbReference type="Proteomes" id="UP001187531"/>
    </source>
</evidence>
<feature type="non-terminal residue" evidence="1">
    <location>
        <position position="1"/>
    </location>
</feature>
<dbReference type="EMBL" id="JAVRJZ010000012">
    <property type="protein sequence ID" value="KAK2715088.1"/>
    <property type="molecule type" value="Genomic_DNA"/>
</dbReference>
<proteinExistence type="predicted"/>
<organism evidence="1 2">
    <name type="scientific">Artemia franciscana</name>
    <name type="common">Brine shrimp</name>
    <name type="synonym">Artemia sanfranciscana</name>
    <dbReference type="NCBI Taxonomy" id="6661"/>
    <lineage>
        <taxon>Eukaryota</taxon>
        <taxon>Metazoa</taxon>
        <taxon>Ecdysozoa</taxon>
        <taxon>Arthropoda</taxon>
        <taxon>Crustacea</taxon>
        <taxon>Branchiopoda</taxon>
        <taxon>Anostraca</taxon>
        <taxon>Artemiidae</taxon>
        <taxon>Artemia</taxon>
    </lineage>
</organism>
<sequence length="215" mass="23938">KPVHAIESGNAPQTKQVFIDTLFVGSVGDIKGRQPTAEVIVNQQEWTIKFKISCGAEANVISIDLFQKIVPRSELKETKQILVAYESTRIPVAGTCMLPCAYNKAASGRYEFFVVRTKAMPKLVYEACVDMGLVKLAGTVEQNHETPFIQKIKKIKPTFSPVIACLFCKQKSNFHLERDLPELANERKESVKKKVINIKAESAMVTGTFCCLILT</sequence>